<protein>
    <recommendedName>
        <fullName evidence="3">Phytanoyl-CoA dioxygenase</fullName>
    </recommendedName>
</protein>
<evidence type="ECO:0008006" key="3">
    <source>
        <dbReference type="Google" id="ProtNLM"/>
    </source>
</evidence>
<proteinExistence type="predicted"/>
<keyword evidence="2" id="KW-1185">Reference proteome</keyword>
<dbReference type="Pfam" id="PF05721">
    <property type="entry name" value="PhyH"/>
    <property type="match status" value="1"/>
</dbReference>
<dbReference type="InterPro" id="IPR008775">
    <property type="entry name" value="Phytyl_CoA_dOase-like"/>
</dbReference>
<dbReference type="SUPFAM" id="SSF51197">
    <property type="entry name" value="Clavaminate synthase-like"/>
    <property type="match status" value="1"/>
</dbReference>
<sequence>MVDLLADDVACRCREFDGESLRRELDDKGYVVVPDVVPADECDKYIAQYKQWLDRFGTDQRPGWARSLIHHYRITHYEPSWKTRMWAKPVYAAVWNTDKLLSSYDGVAIGEPPELGRTKFRDENTNWYHLDQGSWRDGLHAYQGTVYLEEVTRDDLCFRVMERSHQYHTQFYKEFSEAAEGAAASDFYRLNAQYLDWFASHGCTEKLVPVPKGGMVLWDSRTIHDNVNPFKGRPNPDRWRFVVLVSMTPAIWATEEDLNLKRKAYNELLTTAHWSSQGVWLFPSTSEALSCKGTPHIEAVEELPDIAKTKTAKLLAGIEQYDFDDGKSNGPGWTPKWNVDKHIISFRDLSGDLKEN</sequence>
<reference evidence="1 2" key="1">
    <citation type="submission" date="2022-12" db="EMBL/GenBank/DDBJ databases">
        <title>Chromosome-level genome of Tegillarca granosa.</title>
        <authorList>
            <person name="Kim J."/>
        </authorList>
    </citation>
    <scope>NUCLEOTIDE SEQUENCE [LARGE SCALE GENOMIC DNA]</scope>
    <source>
        <strain evidence="1">Teg-2019</strain>
        <tissue evidence="1">Adductor muscle</tissue>
    </source>
</reference>
<dbReference type="EMBL" id="JARBDR010000640">
    <property type="protein sequence ID" value="KAJ8310362.1"/>
    <property type="molecule type" value="Genomic_DNA"/>
</dbReference>
<accession>A0ABQ9F390</accession>
<gene>
    <name evidence="1" type="ORF">KUTeg_012227</name>
</gene>
<evidence type="ECO:0000313" key="2">
    <source>
        <dbReference type="Proteomes" id="UP001217089"/>
    </source>
</evidence>
<comment type="caution">
    <text evidence="1">The sequence shown here is derived from an EMBL/GenBank/DDBJ whole genome shotgun (WGS) entry which is preliminary data.</text>
</comment>
<dbReference type="Gene3D" id="2.60.120.620">
    <property type="entry name" value="q2cbj1_9rhob like domain"/>
    <property type="match status" value="1"/>
</dbReference>
<dbReference type="Proteomes" id="UP001217089">
    <property type="component" value="Unassembled WGS sequence"/>
</dbReference>
<dbReference type="PANTHER" id="PTHR31630">
    <property type="entry name" value="PHYTANOYL-COA DIOXYGENASE-RELATED-RELATED"/>
    <property type="match status" value="1"/>
</dbReference>
<name>A0ABQ9F390_TEGGR</name>
<dbReference type="PANTHER" id="PTHR31630:SF6">
    <property type="entry name" value="PHYTANOYL-COA DIOXYGENASE-RELATED"/>
    <property type="match status" value="1"/>
</dbReference>
<evidence type="ECO:0000313" key="1">
    <source>
        <dbReference type="EMBL" id="KAJ8310362.1"/>
    </source>
</evidence>
<organism evidence="1 2">
    <name type="scientific">Tegillarca granosa</name>
    <name type="common">Malaysian cockle</name>
    <name type="synonym">Anadara granosa</name>
    <dbReference type="NCBI Taxonomy" id="220873"/>
    <lineage>
        <taxon>Eukaryota</taxon>
        <taxon>Metazoa</taxon>
        <taxon>Spiralia</taxon>
        <taxon>Lophotrochozoa</taxon>
        <taxon>Mollusca</taxon>
        <taxon>Bivalvia</taxon>
        <taxon>Autobranchia</taxon>
        <taxon>Pteriomorphia</taxon>
        <taxon>Arcoida</taxon>
        <taxon>Arcoidea</taxon>
        <taxon>Arcidae</taxon>
        <taxon>Tegillarca</taxon>
    </lineage>
</organism>